<evidence type="ECO:0000313" key="1">
    <source>
        <dbReference type="EMBL" id="WLS77372.1"/>
    </source>
</evidence>
<dbReference type="RefSeq" id="WP_306206222.1">
    <property type="nucleotide sequence ID" value="NZ_CP132353.1"/>
</dbReference>
<dbReference type="Gene3D" id="1.10.10.60">
    <property type="entry name" value="Homeodomain-like"/>
    <property type="match status" value="1"/>
</dbReference>
<reference evidence="1 2" key="1">
    <citation type="submission" date="2023-07" db="EMBL/GenBank/DDBJ databases">
        <title>Pathogenic bacteria of pear tree diseases.</title>
        <authorList>
            <person name="Zhang Z."/>
            <person name="He L."/>
            <person name="Huang R."/>
        </authorList>
    </citation>
    <scope>NUCLEOTIDE SEQUENCE [LARGE SCALE GENOMIC DNA]</scope>
    <source>
        <strain evidence="1 2">DE2</strain>
    </source>
</reference>
<dbReference type="AlphaFoldDB" id="A0AA50DI42"/>
<dbReference type="KEGG" id="epi:Q3V30_12845"/>
<name>A0AA50DI42_9GAMM</name>
<organism evidence="1 2">
    <name type="scientific">Erwinia pyri</name>
    <dbReference type="NCBI Taxonomy" id="3062598"/>
    <lineage>
        <taxon>Bacteria</taxon>
        <taxon>Pseudomonadati</taxon>
        <taxon>Pseudomonadota</taxon>
        <taxon>Gammaproteobacteria</taxon>
        <taxon>Enterobacterales</taxon>
        <taxon>Erwiniaceae</taxon>
        <taxon>Erwinia</taxon>
    </lineage>
</organism>
<dbReference type="Pfam" id="PF06322">
    <property type="entry name" value="Phage_NinH"/>
    <property type="match status" value="1"/>
</dbReference>
<protein>
    <submittedName>
        <fullName evidence="1">Protein ninH</fullName>
    </submittedName>
</protein>
<proteinExistence type="predicted"/>
<dbReference type="Proteomes" id="UP001228139">
    <property type="component" value="Chromosome"/>
</dbReference>
<sequence>MNAQLNTIPELLIITRGNQTEAAKKLNSNRATIRKYARDFQATQHAIVNGVLMVYRGQLGEHKRNNHG</sequence>
<dbReference type="InterPro" id="IPR010454">
    <property type="entry name" value="Phage_NinH"/>
</dbReference>
<accession>A0AA50DI42</accession>
<gene>
    <name evidence="1" type="ORF">Q3V30_12845</name>
</gene>
<keyword evidence="2" id="KW-1185">Reference proteome</keyword>
<dbReference type="EMBL" id="CP132353">
    <property type="protein sequence ID" value="WLS77372.1"/>
    <property type="molecule type" value="Genomic_DNA"/>
</dbReference>
<evidence type="ECO:0000313" key="2">
    <source>
        <dbReference type="Proteomes" id="UP001228139"/>
    </source>
</evidence>